<keyword evidence="1" id="KW-1133">Transmembrane helix</keyword>
<dbReference type="Pfam" id="PF13490">
    <property type="entry name" value="zf-HC2"/>
    <property type="match status" value="1"/>
</dbReference>
<keyword evidence="1" id="KW-0472">Membrane</keyword>
<dbReference type="OrthoDB" id="9782842at2"/>
<keyword evidence="1" id="KW-0812">Transmembrane</keyword>
<feature type="transmembrane region" description="Helical" evidence="1">
    <location>
        <begin position="148"/>
        <end position="170"/>
    </location>
</feature>
<protein>
    <recommendedName>
        <fullName evidence="2">Putative zinc-finger domain-containing protein</fullName>
    </recommendedName>
</protein>
<comment type="caution">
    <text evidence="3">The sequence shown here is derived from an EMBL/GenBank/DDBJ whole genome shotgun (WGS) entry which is preliminary data.</text>
</comment>
<proteinExistence type="predicted"/>
<organism evidence="3 4">
    <name type="scientific">Dictyobacter arantiisoli</name>
    <dbReference type="NCBI Taxonomy" id="2014874"/>
    <lineage>
        <taxon>Bacteria</taxon>
        <taxon>Bacillati</taxon>
        <taxon>Chloroflexota</taxon>
        <taxon>Ktedonobacteria</taxon>
        <taxon>Ktedonobacterales</taxon>
        <taxon>Dictyobacteraceae</taxon>
        <taxon>Dictyobacter</taxon>
    </lineage>
</organism>
<evidence type="ECO:0000313" key="3">
    <source>
        <dbReference type="EMBL" id="GCF09322.1"/>
    </source>
</evidence>
<feature type="domain" description="Putative zinc-finger" evidence="2">
    <location>
        <begin position="3"/>
        <end position="36"/>
    </location>
</feature>
<feature type="transmembrane region" description="Helical" evidence="1">
    <location>
        <begin position="94"/>
        <end position="115"/>
    </location>
</feature>
<gene>
    <name evidence="3" type="ORF">KDI_28860</name>
</gene>
<accession>A0A5A5TCY9</accession>
<evidence type="ECO:0000313" key="4">
    <source>
        <dbReference type="Proteomes" id="UP000322530"/>
    </source>
</evidence>
<evidence type="ECO:0000259" key="2">
    <source>
        <dbReference type="Pfam" id="PF13490"/>
    </source>
</evidence>
<dbReference type="Proteomes" id="UP000322530">
    <property type="component" value="Unassembled WGS sequence"/>
</dbReference>
<sequence length="189" mass="21502">MHCSQATRQIQLYTDKQLSLEKIRTLEKHLSTCGDCSRTYFLFMEIDQALATTEMIREPEDLTANVMRRVALSVQQSESQVQVSRSFLSYRPSWLEMLFASALATVAMLGLLLQLPSIRTSFFASASHNLLAGFFLTLWNLLGTANVNLLMTFLWIIGTILGIWITLIVAGSDMRTVWYKAVMDRLPVW</sequence>
<reference evidence="3 4" key="1">
    <citation type="submission" date="2019-01" db="EMBL/GenBank/DDBJ databases">
        <title>Draft genome sequence of Dictyobacter sp. Uno17.</title>
        <authorList>
            <person name="Wang C.M."/>
            <person name="Zheng Y."/>
            <person name="Sakai Y."/>
            <person name="Abe K."/>
            <person name="Yokota A."/>
            <person name="Yabe S."/>
        </authorList>
    </citation>
    <scope>NUCLEOTIDE SEQUENCE [LARGE SCALE GENOMIC DNA]</scope>
    <source>
        <strain evidence="3 4">Uno17</strain>
    </source>
</reference>
<dbReference type="EMBL" id="BIXY01000041">
    <property type="protein sequence ID" value="GCF09322.1"/>
    <property type="molecule type" value="Genomic_DNA"/>
</dbReference>
<dbReference type="RefSeq" id="WP_149402267.1">
    <property type="nucleotide sequence ID" value="NZ_BIXY01000041.1"/>
</dbReference>
<dbReference type="InterPro" id="IPR027383">
    <property type="entry name" value="Znf_put"/>
</dbReference>
<evidence type="ECO:0000256" key="1">
    <source>
        <dbReference type="SAM" id="Phobius"/>
    </source>
</evidence>
<dbReference type="AlphaFoldDB" id="A0A5A5TCY9"/>
<name>A0A5A5TCY9_9CHLR</name>
<keyword evidence="4" id="KW-1185">Reference proteome</keyword>
<feature type="transmembrane region" description="Helical" evidence="1">
    <location>
        <begin position="122"/>
        <end position="142"/>
    </location>
</feature>